<dbReference type="OrthoDB" id="5173535at2"/>
<dbReference type="CDD" id="cd00085">
    <property type="entry name" value="HNHc"/>
    <property type="match status" value="1"/>
</dbReference>
<gene>
    <name evidence="4" type="ordered locus">Gobs_3644</name>
</gene>
<keyword evidence="4" id="KW-0378">Hydrolase</keyword>
<dbReference type="Proteomes" id="UP000001382">
    <property type="component" value="Chromosome"/>
</dbReference>
<organism evidence="4 5">
    <name type="scientific">Geodermatophilus obscurus (strain ATCC 25078 / DSM 43160 / JCM 3152 / CCUG 61914 / KCC A-0152 / KCTC 9177 / NBRC 13315 / NRRL B-3577 / G-20)</name>
    <dbReference type="NCBI Taxonomy" id="526225"/>
    <lineage>
        <taxon>Bacteria</taxon>
        <taxon>Bacillati</taxon>
        <taxon>Actinomycetota</taxon>
        <taxon>Actinomycetes</taxon>
        <taxon>Geodermatophilales</taxon>
        <taxon>Geodermatophilaceae</taxon>
        <taxon>Geodermatophilus</taxon>
    </lineage>
</organism>
<dbReference type="STRING" id="526225.Gobs_3644"/>
<dbReference type="InterPro" id="IPR003615">
    <property type="entry name" value="HNH_nuc"/>
</dbReference>
<dbReference type="HOGENOM" id="CLU_022065_5_0_11"/>
<dbReference type="SMART" id="SM00507">
    <property type="entry name" value="HNHc"/>
    <property type="match status" value="1"/>
</dbReference>
<dbReference type="GO" id="GO:0008270">
    <property type="term" value="F:zinc ion binding"/>
    <property type="evidence" value="ECO:0007669"/>
    <property type="project" value="InterPro"/>
</dbReference>
<proteinExistence type="inferred from homology"/>
<dbReference type="InterPro" id="IPR002711">
    <property type="entry name" value="HNH"/>
</dbReference>
<dbReference type="KEGG" id="gob:Gobs_3644"/>
<feature type="region of interest" description="Disordered" evidence="2">
    <location>
        <begin position="381"/>
        <end position="408"/>
    </location>
</feature>
<dbReference type="EMBL" id="CP001867">
    <property type="protein sequence ID" value="ADB76229.1"/>
    <property type="molecule type" value="Genomic_DNA"/>
</dbReference>
<evidence type="ECO:0000256" key="2">
    <source>
        <dbReference type="SAM" id="MobiDB-lite"/>
    </source>
</evidence>
<dbReference type="Gene3D" id="1.10.30.50">
    <property type="match status" value="1"/>
</dbReference>
<dbReference type="Pfam" id="PF01844">
    <property type="entry name" value="HNH"/>
    <property type="match status" value="1"/>
</dbReference>
<dbReference type="GO" id="GO:0003676">
    <property type="term" value="F:nucleic acid binding"/>
    <property type="evidence" value="ECO:0007669"/>
    <property type="project" value="InterPro"/>
</dbReference>
<dbReference type="RefSeq" id="WP_012949654.1">
    <property type="nucleotide sequence ID" value="NC_013757.1"/>
</dbReference>
<dbReference type="AlphaFoldDB" id="D2SCA1"/>
<keyword evidence="4" id="KW-0540">Nuclease</keyword>
<evidence type="ECO:0000259" key="3">
    <source>
        <dbReference type="SMART" id="SM00507"/>
    </source>
</evidence>
<sequence>MEQLLASLDALAAEDLAPLFGPALLDRLGRLLVAQNRFAAEVARTVREAEVSGAAEVDGLKTMTSWLRGHAHLSTSEAARVVRAGRALAHLPAMATAFAAGDVTAEQAGLLGRVAEPEALALAAGQGVDLGGVDTVLTEVAVTRPHADTAKAVHHYLDHLDADGPEPDPTEGRRLSIARHADGSISGRFDLDAVGGEKLQTALESVVQSGRCAGDERTRAQQQADALVQLCDNQLASGQLPMLRGHKPQVLVKVGIEDLVDAATGAGAAKLGFGATISAARARRIACDGTLTRIVMGPDGKPLDYGRSVRLVPPHVRRAAEVRDGGCVFAGCGAPTSWCDVHHLLEWANGGQTSLDNSALLCERHHTKVHHGFRVERQPDGRWRTWRPDGTEIRTGPGRTGPPLPAAA</sequence>
<dbReference type="eggNOG" id="COG1403">
    <property type="taxonomic scope" value="Bacteria"/>
</dbReference>
<comment type="similarity">
    <text evidence="1">Belongs to the Rv1128c/1148c/1588c/1702c/1945/3466 family.</text>
</comment>
<name>D2SCA1_GEOOG</name>
<evidence type="ECO:0000256" key="1">
    <source>
        <dbReference type="ARBA" id="ARBA00023450"/>
    </source>
</evidence>
<reference evidence="5" key="2">
    <citation type="submission" date="2010-01" db="EMBL/GenBank/DDBJ databases">
        <title>The complete genome of Geodermatophilus obscurus DSM 43160.</title>
        <authorList>
            <consortium name="US DOE Joint Genome Institute (JGI-PGF)"/>
            <person name="Lucas S."/>
            <person name="Copeland A."/>
            <person name="Lapidus A."/>
            <person name="Glavina del Rio T."/>
            <person name="Dalin E."/>
            <person name="Tice H."/>
            <person name="Bruce D."/>
            <person name="Goodwin L."/>
            <person name="Pitluck S."/>
            <person name="Kyrpides N."/>
            <person name="Mavromatis K."/>
            <person name="Ivanova N."/>
            <person name="Munk A.C."/>
            <person name="Brettin T."/>
            <person name="Detter J.C."/>
            <person name="Han C."/>
            <person name="Larimer F."/>
            <person name="Land M."/>
            <person name="Hauser L."/>
            <person name="Markowitz V."/>
            <person name="Cheng J.-F."/>
            <person name="Hugenholtz P."/>
            <person name="Woyke T."/>
            <person name="Wu D."/>
            <person name="Jando M."/>
            <person name="Schneider S."/>
            <person name="Klenk H.-P."/>
            <person name="Eisen J.A."/>
        </authorList>
    </citation>
    <scope>NUCLEOTIDE SEQUENCE [LARGE SCALE GENOMIC DNA]</scope>
    <source>
        <strain evidence="5">ATCC 25078 / DSM 43160 / JCM 3152 / KCC A-0152 / KCTC 9177 / NBRC 13315 / NRRL B-3577 / G-20</strain>
    </source>
</reference>
<accession>D2SCA1</accession>
<keyword evidence="4" id="KW-0255">Endonuclease</keyword>
<protein>
    <submittedName>
        <fullName evidence="4">HNH endonuclease</fullName>
    </submittedName>
</protein>
<dbReference type="InterPro" id="IPR003870">
    <property type="entry name" value="DUF222"/>
</dbReference>
<evidence type="ECO:0000313" key="5">
    <source>
        <dbReference type="Proteomes" id="UP000001382"/>
    </source>
</evidence>
<dbReference type="Pfam" id="PF02720">
    <property type="entry name" value="DUF222"/>
    <property type="match status" value="1"/>
</dbReference>
<keyword evidence="5" id="KW-1185">Reference proteome</keyword>
<dbReference type="GO" id="GO:0004519">
    <property type="term" value="F:endonuclease activity"/>
    <property type="evidence" value="ECO:0007669"/>
    <property type="project" value="UniProtKB-KW"/>
</dbReference>
<feature type="compositionally biased region" description="Basic and acidic residues" evidence="2">
    <location>
        <begin position="381"/>
        <end position="392"/>
    </location>
</feature>
<feature type="domain" description="HNH nuclease" evidence="3">
    <location>
        <begin position="315"/>
        <end position="367"/>
    </location>
</feature>
<evidence type="ECO:0000313" key="4">
    <source>
        <dbReference type="EMBL" id="ADB76229.1"/>
    </source>
</evidence>
<reference evidence="4 5" key="1">
    <citation type="journal article" date="2010" name="Stand. Genomic Sci.">
        <title>Complete genome sequence of Geodermatophilus obscurus type strain (G-20).</title>
        <authorList>
            <person name="Ivanova N."/>
            <person name="Sikorski J."/>
            <person name="Jando M."/>
            <person name="Munk C."/>
            <person name="Lapidus A."/>
            <person name="Glavina Del Rio T."/>
            <person name="Copeland A."/>
            <person name="Tice H."/>
            <person name="Cheng J.-F."/>
            <person name="Lucas S."/>
            <person name="Chen F."/>
            <person name="Nolan M."/>
            <person name="Bruce D."/>
            <person name="Goodwin L."/>
            <person name="Pitluck S."/>
            <person name="Mavromatis K."/>
            <person name="Mikhailova N."/>
            <person name="Pati A."/>
            <person name="Chen A."/>
            <person name="Palaniappan K."/>
            <person name="Land M."/>
            <person name="Hauser L."/>
            <person name="Chang Y.-J."/>
            <person name="Jeffries C.D."/>
            <person name="Meincke L."/>
            <person name="Brettin T."/>
            <person name="Detter J.C."/>
            <person name="Detter J.C."/>
            <person name="Rohde M."/>
            <person name="Goeker M."/>
            <person name="Bristow J."/>
            <person name="Eisen J.A."/>
            <person name="Markowitz V."/>
            <person name="Hugenholtz P."/>
            <person name="Kyrpides N.C."/>
            <person name="Klenk H.-P."/>
        </authorList>
    </citation>
    <scope>NUCLEOTIDE SEQUENCE [LARGE SCALE GENOMIC DNA]</scope>
    <source>
        <strain evidence="5">ATCC 25078 / DSM 43160 / JCM 3152 / KCC A-0152 / KCTC 9177 / NBRC 13315 / NRRL B-3577 / G-20</strain>
    </source>
</reference>